<dbReference type="InParanoid" id="A0A0J6WQK8"/>
<gene>
    <name evidence="4" type="ORF">AB840_12035</name>
</gene>
<feature type="domain" description="SLH" evidence="3">
    <location>
        <begin position="26"/>
        <end position="88"/>
    </location>
</feature>
<keyword evidence="2" id="KW-0732">Signal</keyword>
<feature type="chain" id="PRO_5030008811" description="SLH domain-containing protein" evidence="2">
    <location>
        <begin position="22"/>
        <end position="130"/>
    </location>
</feature>
<evidence type="ECO:0000313" key="5">
    <source>
        <dbReference type="Proteomes" id="UP000036503"/>
    </source>
</evidence>
<evidence type="ECO:0000313" key="4">
    <source>
        <dbReference type="EMBL" id="KMO85710.1"/>
    </source>
</evidence>
<dbReference type="PROSITE" id="PS51272">
    <property type="entry name" value="SLH"/>
    <property type="match status" value="1"/>
</dbReference>
<evidence type="ECO:0000256" key="2">
    <source>
        <dbReference type="SAM" id="SignalP"/>
    </source>
</evidence>
<evidence type="ECO:0000259" key="3">
    <source>
        <dbReference type="PROSITE" id="PS51272"/>
    </source>
</evidence>
<comment type="caution">
    <text evidence="4">The sequence shown here is derived from an EMBL/GenBank/DDBJ whole genome shotgun (WGS) entry which is preliminary data.</text>
</comment>
<dbReference type="OrthoDB" id="1634128at2"/>
<dbReference type="RefSeq" id="WP_048515093.1">
    <property type="nucleotide sequence ID" value="NZ_FUXD01000041.1"/>
</dbReference>
<feature type="region of interest" description="Disordered" evidence="1">
    <location>
        <begin position="108"/>
        <end position="130"/>
    </location>
</feature>
<dbReference type="STRING" id="39029.BSR42_10605"/>
<evidence type="ECO:0000256" key="1">
    <source>
        <dbReference type="SAM" id="MobiDB-lite"/>
    </source>
</evidence>
<name>A0A0J6WQK8_9FIRM</name>
<dbReference type="AlphaFoldDB" id="A0A0J6WQK8"/>
<keyword evidence="5" id="KW-1185">Reference proteome</keyword>
<dbReference type="PATRIC" id="fig|1122219.3.peg.2383"/>
<dbReference type="EMBL" id="LEKT01000049">
    <property type="protein sequence ID" value="KMO85710.1"/>
    <property type="molecule type" value="Genomic_DNA"/>
</dbReference>
<proteinExistence type="predicted"/>
<organism evidence="4 5">
    <name type="scientific">Megasphaera cerevisiae DSM 20462</name>
    <dbReference type="NCBI Taxonomy" id="1122219"/>
    <lineage>
        <taxon>Bacteria</taxon>
        <taxon>Bacillati</taxon>
        <taxon>Bacillota</taxon>
        <taxon>Negativicutes</taxon>
        <taxon>Veillonellales</taxon>
        <taxon>Veillonellaceae</taxon>
        <taxon>Megasphaera</taxon>
    </lineage>
</organism>
<protein>
    <recommendedName>
        <fullName evidence="3">SLH domain-containing protein</fullName>
    </recommendedName>
</protein>
<feature type="signal peptide" evidence="2">
    <location>
        <begin position="1"/>
        <end position="21"/>
    </location>
</feature>
<reference evidence="4 5" key="1">
    <citation type="submission" date="2015-06" db="EMBL/GenBank/DDBJ databases">
        <title>Draft genome sequence of beer spoilage bacterium Megasphaera cerevisiae type strain 20462.</title>
        <authorList>
            <person name="Kutumbaka K."/>
            <person name="Pasmowitz J."/>
            <person name="Mategko J."/>
            <person name="Reyes D."/>
            <person name="Friedrich A."/>
            <person name="Han S."/>
            <person name="Martens-Habbena W."/>
            <person name="Neal-McKinney J."/>
            <person name="Janagama H.K."/>
            <person name="Nadala C."/>
            <person name="Samadpour M."/>
        </authorList>
    </citation>
    <scope>NUCLEOTIDE SEQUENCE [LARGE SCALE GENOMIC DNA]</scope>
    <source>
        <strain evidence="4 5">DSM 20462</strain>
    </source>
</reference>
<dbReference type="Proteomes" id="UP000036503">
    <property type="component" value="Unassembled WGS sequence"/>
</dbReference>
<dbReference type="InterPro" id="IPR001119">
    <property type="entry name" value="SLH_dom"/>
</dbReference>
<sequence>MKRIWLVLVTILMLTAGTAGAYNPYAPNQFDTMERNTWEYQYVYELSKDGLTDADMSKFSSSYNLTRFEMAQMVAAAMAHRSQATPDQQKKIDRLAADFADDLQYAGGVAAEPDNQSGGQMLDWKQGEGK</sequence>
<accession>A0A0J6WQK8</accession>